<accession>A0A934VP75</accession>
<evidence type="ECO:0000313" key="1">
    <source>
        <dbReference type="EMBL" id="MBK1880686.1"/>
    </source>
</evidence>
<proteinExistence type="predicted"/>
<sequence length="88" mass="10296">MKRRLKKVLVDQDQMMSIRLDEATGDMFATVLCGGIAMYGVHVQIPEEEKHRIEDDGYRDWLGAKVRKQRDQIKDRIVELNASEIEDY</sequence>
<dbReference type="AlphaFoldDB" id="A0A934VP75"/>
<evidence type="ECO:0000313" key="2">
    <source>
        <dbReference type="Proteomes" id="UP000617628"/>
    </source>
</evidence>
<dbReference type="RefSeq" id="WP_200359910.1">
    <property type="nucleotide sequence ID" value="NZ_JAENIL010000119.1"/>
</dbReference>
<dbReference type="Proteomes" id="UP000617628">
    <property type="component" value="Unassembled WGS sequence"/>
</dbReference>
<gene>
    <name evidence="1" type="ORF">JIN87_27640</name>
</gene>
<dbReference type="EMBL" id="JAENIL010000119">
    <property type="protein sequence ID" value="MBK1880686.1"/>
    <property type="molecule type" value="Genomic_DNA"/>
</dbReference>
<comment type="caution">
    <text evidence="1">The sequence shown here is derived from an EMBL/GenBank/DDBJ whole genome shotgun (WGS) entry which is preliminary data.</text>
</comment>
<name>A0A934VP75_9BACT</name>
<reference evidence="1" key="1">
    <citation type="submission" date="2021-01" db="EMBL/GenBank/DDBJ databases">
        <title>Modified the classification status of verrucomicrobia.</title>
        <authorList>
            <person name="Feng X."/>
        </authorList>
    </citation>
    <scope>NUCLEOTIDE SEQUENCE</scope>
    <source>
        <strain evidence="1">KCTC 13126</strain>
    </source>
</reference>
<keyword evidence="2" id="KW-1185">Reference proteome</keyword>
<protein>
    <submittedName>
        <fullName evidence="1">Uncharacterized protein</fullName>
    </submittedName>
</protein>
<organism evidence="1 2">
    <name type="scientific">Pelagicoccus mobilis</name>
    <dbReference type="NCBI Taxonomy" id="415221"/>
    <lineage>
        <taxon>Bacteria</taxon>
        <taxon>Pseudomonadati</taxon>
        <taxon>Verrucomicrobiota</taxon>
        <taxon>Opitutia</taxon>
        <taxon>Puniceicoccales</taxon>
        <taxon>Pelagicoccaceae</taxon>
        <taxon>Pelagicoccus</taxon>
    </lineage>
</organism>